<evidence type="ECO:0000256" key="1">
    <source>
        <dbReference type="ARBA" id="ARBA00004370"/>
    </source>
</evidence>
<dbReference type="InterPro" id="IPR050307">
    <property type="entry name" value="Sterol_Desaturase_Related"/>
</dbReference>
<feature type="transmembrane region" description="Helical" evidence="6">
    <location>
        <begin position="164"/>
        <end position="190"/>
    </location>
</feature>
<feature type="transmembrane region" description="Helical" evidence="6">
    <location>
        <begin position="102"/>
        <end position="123"/>
    </location>
</feature>
<dbReference type="GO" id="GO:0005506">
    <property type="term" value="F:iron ion binding"/>
    <property type="evidence" value="ECO:0007669"/>
    <property type="project" value="InterPro"/>
</dbReference>
<feature type="transmembrane region" description="Helical" evidence="6">
    <location>
        <begin position="70"/>
        <end position="90"/>
    </location>
</feature>
<proteinExistence type="predicted"/>
<comment type="subcellular location">
    <subcellularLocation>
        <location evidence="1">Membrane</location>
    </subcellularLocation>
</comment>
<dbReference type="GO" id="GO:0008610">
    <property type="term" value="P:lipid biosynthetic process"/>
    <property type="evidence" value="ECO:0007669"/>
    <property type="project" value="InterPro"/>
</dbReference>
<comment type="caution">
    <text evidence="8">The sequence shown here is derived from an EMBL/GenBank/DDBJ whole genome shotgun (WGS) entry which is preliminary data.</text>
</comment>
<dbReference type="EMBL" id="JACAPU010000041">
    <property type="protein sequence ID" value="NWB50281.1"/>
    <property type="molecule type" value="Genomic_DNA"/>
</dbReference>
<evidence type="ECO:0000256" key="6">
    <source>
        <dbReference type="SAM" id="Phobius"/>
    </source>
</evidence>
<dbReference type="GO" id="GO:0016491">
    <property type="term" value="F:oxidoreductase activity"/>
    <property type="evidence" value="ECO:0007669"/>
    <property type="project" value="InterPro"/>
</dbReference>
<sequence length="308" mass="34434">MKAVLSWVYAPVFWFGFLGAGLGRVEPLWRLPLLFLLALAVSFLAEWGLPYEPLWNRSRGDRFRDIVHGLVNESFNALGLLVLPILARWSPFGAVWPQAWPLWLQLLLAILIADAGITLAHYASHRLPWLWRLHAVHHSVQRMYGFNGLMKHPLHQAIEATAGLLPLLLLGIPQNVAALLAFAIAIQLLLQHSNVDMRLGPLRWIFAWAPLHRFHHMKYGKAGDVNFGLFFTLWDRLLGTALYTEEYRIGEGDLGIGTRADFPVGYVRQLIDPFVRAPTHPAPATPGPLQRRVNPAAAAGSGSGSERP</sequence>
<keyword evidence="2 6" id="KW-0812">Transmembrane</keyword>
<dbReference type="Pfam" id="PF04116">
    <property type="entry name" value="FA_hydroxylase"/>
    <property type="match status" value="1"/>
</dbReference>
<dbReference type="AlphaFoldDB" id="A0A7Y7WIQ8"/>
<dbReference type="PANTHER" id="PTHR11863">
    <property type="entry name" value="STEROL DESATURASE"/>
    <property type="match status" value="1"/>
</dbReference>
<evidence type="ECO:0000256" key="3">
    <source>
        <dbReference type="ARBA" id="ARBA00022989"/>
    </source>
</evidence>
<feature type="domain" description="Fatty acid hydroxylase" evidence="7">
    <location>
        <begin position="107"/>
        <end position="240"/>
    </location>
</feature>
<feature type="transmembrane region" description="Helical" evidence="6">
    <location>
        <begin position="7"/>
        <end position="25"/>
    </location>
</feature>
<reference evidence="8 9" key="1">
    <citation type="submission" date="2020-04" db="EMBL/GenBank/DDBJ databases">
        <title>Molecular characterization of pseudomonads from Agaricus bisporus reveal novel blotch 2 pathogens in Western Europe.</title>
        <authorList>
            <person name="Taparia T."/>
            <person name="Krijger M."/>
            <person name="Haynes E."/>
            <person name="Elpinstone J.G."/>
            <person name="Noble R."/>
            <person name="Van Der Wolf J."/>
        </authorList>
    </citation>
    <scope>NUCLEOTIDE SEQUENCE [LARGE SCALE GENOMIC DNA]</scope>
    <source>
        <strain evidence="8 9">F1001</strain>
    </source>
</reference>
<evidence type="ECO:0000313" key="8">
    <source>
        <dbReference type="EMBL" id="NWB50281.1"/>
    </source>
</evidence>
<dbReference type="InterPro" id="IPR006694">
    <property type="entry name" value="Fatty_acid_hydroxylase"/>
</dbReference>
<gene>
    <name evidence="8" type="ORF">HX829_27765</name>
</gene>
<keyword evidence="4 6" id="KW-0472">Membrane</keyword>
<feature type="transmembrane region" description="Helical" evidence="6">
    <location>
        <begin position="31"/>
        <end position="49"/>
    </location>
</feature>
<evidence type="ECO:0000256" key="2">
    <source>
        <dbReference type="ARBA" id="ARBA00022692"/>
    </source>
</evidence>
<dbReference type="RefSeq" id="WP_100944148.1">
    <property type="nucleotide sequence ID" value="NZ_JACAPU010000041.1"/>
</dbReference>
<evidence type="ECO:0000256" key="4">
    <source>
        <dbReference type="ARBA" id="ARBA00023136"/>
    </source>
</evidence>
<name>A0A7Y7WIQ8_9PSED</name>
<dbReference type="GO" id="GO:0016020">
    <property type="term" value="C:membrane"/>
    <property type="evidence" value="ECO:0007669"/>
    <property type="project" value="UniProtKB-SubCell"/>
</dbReference>
<feature type="region of interest" description="Disordered" evidence="5">
    <location>
        <begin position="281"/>
        <end position="308"/>
    </location>
</feature>
<evidence type="ECO:0000313" key="9">
    <source>
        <dbReference type="Proteomes" id="UP000582981"/>
    </source>
</evidence>
<keyword evidence="3 6" id="KW-1133">Transmembrane helix</keyword>
<evidence type="ECO:0000256" key="5">
    <source>
        <dbReference type="SAM" id="MobiDB-lite"/>
    </source>
</evidence>
<accession>A0A7Y7WIQ8</accession>
<evidence type="ECO:0000259" key="7">
    <source>
        <dbReference type="Pfam" id="PF04116"/>
    </source>
</evidence>
<organism evidence="8 9">
    <name type="scientific">Pseudomonas gingeri</name>
    <dbReference type="NCBI Taxonomy" id="117681"/>
    <lineage>
        <taxon>Bacteria</taxon>
        <taxon>Pseudomonadati</taxon>
        <taxon>Pseudomonadota</taxon>
        <taxon>Gammaproteobacteria</taxon>
        <taxon>Pseudomonadales</taxon>
        <taxon>Pseudomonadaceae</taxon>
        <taxon>Pseudomonas</taxon>
    </lineage>
</organism>
<dbReference type="Proteomes" id="UP000582981">
    <property type="component" value="Unassembled WGS sequence"/>
</dbReference>
<protein>
    <submittedName>
        <fullName evidence="8">Sterol desaturase family protein</fullName>
    </submittedName>
</protein>